<feature type="transmembrane region" description="Helical" evidence="3">
    <location>
        <begin position="784"/>
        <end position="807"/>
    </location>
</feature>
<dbReference type="Pfam" id="PF12349">
    <property type="entry name" value="Sterol-sensing"/>
    <property type="match status" value="1"/>
</dbReference>
<name>A0A6P5AFR9_BRABE</name>
<evidence type="ECO:0000259" key="4">
    <source>
        <dbReference type="PROSITE" id="PS50156"/>
    </source>
</evidence>
<keyword evidence="3" id="KW-0812">Transmembrane</keyword>
<gene>
    <name evidence="6" type="primary">LOC109483512</name>
</gene>
<dbReference type="KEGG" id="bbel:109483512"/>
<dbReference type="GeneID" id="109483512"/>
<reference evidence="6" key="1">
    <citation type="submission" date="2025-08" db="UniProtKB">
        <authorList>
            <consortium name="RefSeq"/>
        </authorList>
    </citation>
    <scope>IDENTIFICATION</scope>
    <source>
        <tissue evidence="6">Gonad</tissue>
    </source>
</reference>
<feature type="transmembrane region" description="Helical" evidence="3">
    <location>
        <begin position="752"/>
        <end position="772"/>
    </location>
</feature>
<comment type="similarity">
    <text evidence="1">Belongs to the patched family.</text>
</comment>
<feature type="transmembrane region" description="Helical" evidence="3">
    <location>
        <begin position="699"/>
        <end position="732"/>
    </location>
</feature>
<proteinExistence type="inferred from homology"/>
<dbReference type="RefSeq" id="XP_019642102.1">
    <property type="nucleotide sequence ID" value="XM_019786543.1"/>
</dbReference>
<dbReference type="GO" id="GO:0016020">
    <property type="term" value="C:membrane"/>
    <property type="evidence" value="ECO:0007669"/>
    <property type="project" value="TreeGrafter"/>
</dbReference>
<protein>
    <submittedName>
        <fullName evidence="6">Patched domain-containing protein 3-like</fullName>
    </submittedName>
</protein>
<organism evidence="5 6">
    <name type="scientific">Branchiostoma belcheri</name>
    <name type="common">Amphioxus</name>
    <dbReference type="NCBI Taxonomy" id="7741"/>
    <lineage>
        <taxon>Eukaryota</taxon>
        <taxon>Metazoa</taxon>
        <taxon>Chordata</taxon>
        <taxon>Cephalochordata</taxon>
        <taxon>Leptocardii</taxon>
        <taxon>Amphioxiformes</taxon>
        <taxon>Branchiostomatidae</taxon>
        <taxon>Branchiostoma</taxon>
    </lineage>
</organism>
<feature type="region of interest" description="Disordered" evidence="2">
    <location>
        <begin position="901"/>
        <end position="959"/>
    </location>
</feature>
<feature type="transmembrane region" description="Helical" evidence="3">
    <location>
        <begin position="410"/>
        <end position="433"/>
    </location>
</feature>
<keyword evidence="3" id="KW-0472">Membrane</keyword>
<dbReference type="Gene3D" id="1.20.1640.10">
    <property type="entry name" value="Multidrug efflux transporter AcrB transmembrane domain"/>
    <property type="match status" value="2"/>
</dbReference>
<feature type="compositionally biased region" description="Pro residues" evidence="2">
    <location>
        <begin position="908"/>
        <end position="918"/>
    </location>
</feature>
<feature type="transmembrane region" description="Helical" evidence="3">
    <location>
        <begin position="380"/>
        <end position="404"/>
    </location>
</feature>
<evidence type="ECO:0000256" key="3">
    <source>
        <dbReference type="SAM" id="Phobius"/>
    </source>
</evidence>
<evidence type="ECO:0000256" key="1">
    <source>
        <dbReference type="ARBA" id="ARBA00005585"/>
    </source>
</evidence>
<dbReference type="PANTHER" id="PTHR10796:SF130">
    <property type="entry name" value="PATCHED DOMAIN-CONTAINING PROTEIN 3-LIKE PROTEIN"/>
    <property type="match status" value="1"/>
</dbReference>
<evidence type="ECO:0000313" key="5">
    <source>
        <dbReference type="Proteomes" id="UP000515135"/>
    </source>
</evidence>
<dbReference type="InterPro" id="IPR051697">
    <property type="entry name" value="Patched_domain-protein"/>
</dbReference>
<accession>A0A6P5AFR9</accession>
<sequence>MAAKSEDPREKAKKPNCMKRCSNVFVSALEGFFYRLGKLVAGHPWLTILLTLLLGGSLSAGMVKFYQESRAEKLWVPYGSQALVHENWVSEKFPAKFRFEFVLIEADNVLAPSVLQAMLALDTSLKNVSTDAANWTSICYQIGPNCWSSSLLELWSFDETTINGLTQQNILDKVNQNNLISPVTFRPYDVEAVLGEIRRDSGGLISGARATTMLYSVKDQSVERQGERVDEIRNEWEKGFLEVAQQKRSDGVTVTPFATRSFGDEGGGAIQSDLTLLSAGYFLIIGYVAMVLGKFNCIEQNIYVSLMGVLCVGLSIIGSMGICSAAGAAYGPVHSILPFLILGIGVDDMFVVVSAWNNLSPADKKRDRRHQAALALKHAGVSITVTSMTDVVAFGVGASTILPALQSFCIYAAVSIFLVFVYSCTLFFAVMCLDFQRWEGRRNACCCCYRHKPDYKPTECSQKDRLQLFFQKIYAPNLLTIPGKIVTLIVVSAVLGVSIWGMINLRQNFDSTWFLPDGSYLKQYLTKTEAYFPDDGFEVDIYVGDIDYYAERAKLHTLYQRFEDDTYVTDGTVTSWFEDYKTWVNSTKNSTLLGPDGHATDSTTFYQWIVQFLTTDATGRSHSADVQLNSTTSPVTITASRMRGTYKTLRDSAEEIEAMDSLIAVTDSVGFNGDAFPYARQYRGWETNKVIKLELYRNLGIAMAAVFVITLLLLADILGSLWVLLCVVLTLVDVGGMMHHWGLTIDTVTTNIMILAIGLAVDYAAHICHTFLTISGTRQDRARLALVNMGPAVFNGGFSTFLAFVLLATSNSYVFITFFKVFFLVVVFGCLHGLVFLPVVLSWLGPAPYATAGVRDKEQPDAGYIEKAQSEGFANPGLDMNGDVHVSTAMNEFTKPASFEPRVTSQPVYPPDIPPPDYDAPQGQGSPIRTNLGSTNSVHGHGEAAIRWGSRGQIPQVSN</sequence>
<dbReference type="OrthoDB" id="6510177at2759"/>
<dbReference type="PANTHER" id="PTHR10796">
    <property type="entry name" value="PATCHED-RELATED"/>
    <property type="match status" value="1"/>
</dbReference>
<dbReference type="AlphaFoldDB" id="A0A6P5AFR9"/>
<feature type="transmembrane region" description="Helical" evidence="3">
    <location>
        <begin position="813"/>
        <end position="837"/>
    </location>
</feature>
<feature type="transmembrane region" description="Helical" evidence="3">
    <location>
        <begin position="302"/>
        <end position="330"/>
    </location>
</feature>
<keyword evidence="5" id="KW-1185">Reference proteome</keyword>
<evidence type="ECO:0000256" key="2">
    <source>
        <dbReference type="SAM" id="MobiDB-lite"/>
    </source>
</evidence>
<dbReference type="PROSITE" id="PS50156">
    <property type="entry name" value="SSD"/>
    <property type="match status" value="1"/>
</dbReference>
<evidence type="ECO:0000313" key="6">
    <source>
        <dbReference type="RefSeq" id="XP_019642102.1"/>
    </source>
</evidence>
<feature type="domain" description="SSD" evidence="4">
    <location>
        <begin position="273"/>
        <end position="433"/>
    </location>
</feature>
<dbReference type="InterPro" id="IPR000731">
    <property type="entry name" value="SSD"/>
</dbReference>
<dbReference type="InterPro" id="IPR053958">
    <property type="entry name" value="HMGCR/SNAP/NPC1-like_SSD"/>
</dbReference>
<dbReference type="SUPFAM" id="SSF82866">
    <property type="entry name" value="Multidrug efflux transporter AcrB transmembrane domain"/>
    <property type="match status" value="2"/>
</dbReference>
<dbReference type="Proteomes" id="UP000515135">
    <property type="component" value="Unplaced"/>
</dbReference>
<keyword evidence="3" id="KW-1133">Transmembrane helix</keyword>
<feature type="compositionally biased region" description="Polar residues" evidence="2">
    <location>
        <begin position="923"/>
        <end position="938"/>
    </location>
</feature>
<feature type="transmembrane region" description="Helical" evidence="3">
    <location>
        <begin position="336"/>
        <end position="359"/>
    </location>
</feature>